<feature type="region of interest" description="Disordered" evidence="1">
    <location>
        <begin position="1"/>
        <end position="26"/>
    </location>
</feature>
<dbReference type="EMBL" id="JAWJWF010000004">
    <property type="protein sequence ID" value="KAK6633399.1"/>
    <property type="molecule type" value="Genomic_DNA"/>
</dbReference>
<dbReference type="Proteomes" id="UP001359485">
    <property type="component" value="Unassembled WGS sequence"/>
</dbReference>
<evidence type="ECO:0000313" key="2">
    <source>
        <dbReference type="EMBL" id="KAK6633399.1"/>
    </source>
</evidence>
<proteinExistence type="predicted"/>
<protein>
    <submittedName>
        <fullName evidence="3">Uncharacterized protein</fullName>
    </submittedName>
</protein>
<dbReference type="AlphaFoldDB" id="A0AAN8SE78"/>
<feature type="compositionally biased region" description="Basic and acidic residues" evidence="1">
    <location>
        <begin position="55"/>
        <end position="64"/>
    </location>
</feature>
<evidence type="ECO:0000313" key="4">
    <source>
        <dbReference type="Proteomes" id="UP001359485"/>
    </source>
</evidence>
<dbReference type="Proteomes" id="UP001372834">
    <property type="component" value="Unassembled WGS sequence"/>
</dbReference>
<name>A0AAN8SE78_POLSC</name>
<feature type="region of interest" description="Disordered" evidence="1">
    <location>
        <begin position="110"/>
        <end position="170"/>
    </location>
</feature>
<comment type="caution">
    <text evidence="3">The sequence shown here is derived from an EMBL/GenBank/DDBJ whole genome shotgun (WGS) entry which is preliminary data.</text>
</comment>
<evidence type="ECO:0000313" key="5">
    <source>
        <dbReference type="Proteomes" id="UP001372834"/>
    </source>
</evidence>
<organism evidence="3 5">
    <name type="scientific">Polyplax serrata</name>
    <name type="common">Common mouse louse</name>
    <dbReference type="NCBI Taxonomy" id="468196"/>
    <lineage>
        <taxon>Eukaryota</taxon>
        <taxon>Metazoa</taxon>
        <taxon>Ecdysozoa</taxon>
        <taxon>Arthropoda</taxon>
        <taxon>Hexapoda</taxon>
        <taxon>Insecta</taxon>
        <taxon>Pterygota</taxon>
        <taxon>Neoptera</taxon>
        <taxon>Paraneoptera</taxon>
        <taxon>Psocodea</taxon>
        <taxon>Troctomorpha</taxon>
        <taxon>Phthiraptera</taxon>
        <taxon>Anoplura</taxon>
        <taxon>Polyplacidae</taxon>
        <taxon>Polyplax</taxon>
    </lineage>
</organism>
<dbReference type="EMBL" id="JAWJWE010000001">
    <property type="protein sequence ID" value="KAK6644699.1"/>
    <property type="molecule type" value="Genomic_DNA"/>
</dbReference>
<feature type="region of interest" description="Disordered" evidence="1">
    <location>
        <begin position="55"/>
        <end position="93"/>
    </location>
</feature>
<reference evidence="3 5" key="1">
    <citation type="submission" date="2023-10" db="EMBL/GenBank/DDBJ databases">
        <title>Genomes of two closely related lineages of the louse Polyplax serrata with different host specificities.</title>
        <authorList>
            <person name="Martinu J."/>
            <person name="Tarabai H."/>
            <person name="Stefka J."/>
            <person name="Hypsa V."/>
        </authorList>
    </citation>
    <scope>NUCLEOTIDE SEQUENCE [LARGE SCALE GENOMIC DNA]</scope>
    <source>
        <strain evidence="2">98ZLc_SE</strain>
        <strain evidence="3">HR10_N</strain>
    </source>
</reference>
<keyword evidence="4" id="KW-1185">Reference proteome</keyword>
<evidence type="ECO:0000313" key="3">
    <source>
        <dbReference type="EMBL" id="KAK6644699.1"/>
    </source>
</evidence>
<feature type="compositionally biased region" description="Polar residues" evidence="1">
    <location>
        <begin position="16"/>
        <end position="26"/>
    </location>
</feature>
<gene>
    <name evidence="3" type="ORF">RUM43_000967</name>
    <name evidence="2" type="ORF">RUM44_004001</name>
</gene>
<sequence>MNAEISYHPNLIAGKDNNNSPLTTKKWNPTNTGLVSVDESIESIVTEQNIENIERNLGGRERTSRTNSLTGIKEDQDGEEPEPDPTTYRLNRSRHNSIVGIVNSFRKDKRNSDVSIEEKRGRRKSWQARLAHLPKEKFGKGDRKRKQGSEDATACDNGGGFDGSFKVPPIYDRSKRKSWWNIFVPDEFTSK</sequence>
<accession>A0AAN8SE78</accession>
<feature type="compositionally biased region" description="Basic and acidic residues" evidence="1">
    <location>
        <begin position="110"/>
        <end position="120"/>
    </location>
</feature>
<evidence type="ECO:0000256" key="1">
    <source>
        <dbReference type="SAM" id="MobiDB-lite"/>
    </source>
</evidence>